<feature type="compositionally biased region" description="Low complexity" evidence="2">
    <location>
        <begin position="242"/>
        <end position="267"/>
    </location>
</feature>
<dbReference type="InterPro" id="IPR027417">
    <property type="entry name" value="P-loop_NTPase"/>
</dbReference>
<dbReference type="InterPro" id="IPR049163">
    <property type="entry name" value="Pif1-like_2B_dom"/>
</dbReference>
<feature type="compositionally biased region" description="Basic and acidic residues" evidence="2">
    <location>
        <begin position="63"/>
        <end position="72"/>
    </location>
</feature>
<dbReference type="PANTHER" id="PTHR47642:SF7">
    <property type="entry name" value="ATP-DEPENDENT DNA HELICASE PIF1"/>
    <property type="match status" value="1"/>
</dbReference>
<dbReference type="SMART" id="SM00382">
    <property type="entry name" value="AAA"/>
    <property type="match status" value="1"/>
</dbReference>
<dbReference type="Gene3D" id="3.40.50.300">
    <property type="entry name" value="P-loop containing nucleotide triphosphate hydrolases"/>
    <property type="match status" value="1"/>
</dbReference>
<dbReference type="OrthoDB" id="19611at2759"/>
<dbReference type="PANTHER" id="PTHR47642">
    <property type="entry name" value="ATP-DEPENDENT DNA HELICASE"/>
    <property type="match status" value="1"/>
</dbReference>
<protein>
    <recommendedName>
        <fullName evidence="1">ATP-dependent DNA helicase</fullName>
        <ecNumber evidence="1">5.6.2.3</ecNumber>
    </recommendedName>
</protein>
<dbReference type="EMBL" id="AJWJ01000030">
    <property type="protein sequence ID" value="KAF2077397.1"/>
    <property type="molecule type" value="Genomic_DNA"/>
</dbReference>
<gene>
    <name evidence="4" type="ORF">CYY_001325</name>
</gene>
<keyword evidence="1" id="KW-0378">Hydrolase</keyword>
<dbReference type="InterPro" id="IPR010285">
    <property type="entry name" value="DNA_helicase_pif1-like_DEAD"/>
</dbReference>
<evidence type="ECO:0000313" key="4">
    <source>
        <dbReference type="EMBL" id="KAF2077397.1"/>
    </source>
</evidence>
<dbReference type="EC" id="5.6.2.3" evidence="1"/>
<comment type="caution">
    <text evidence="4">The sequence shown here is derived from an EMBL/GenBank/DDBJ whole genome shotgun (WGS) entry which is preliminary data.</text>
</comment>
<feature type="region of interest" description="Disordered" evidence="2">
    <location>
        <begin position="1"/>
        <end position="25"/>
    </location>
</feature>
<keyword evidence="1" id="KW-0234">DNA repair</keyword>
<sequence length="699" mass="75589">MSSGSSTGIGGNHLGSGHKRKKKVFTSSKVYKSTSITDFFGVNKKNDNDDNDDNSNSNSNRNIDNKRYRDSDDNSNSNSNSTRSSLGKKLQKLNYFDVDEEIESTTTTTTTTTNDLSGVHSSNGLSETIQINDSPVKQNSSIQIDDSPIKDNNTAAPISSPKSTTTAVSASTTTIVNSIKAIQLKSGTSMGSSPMTKPGLSSLSLKLPGSSLSSSNTFATPNNMNNNGKAGFKFGSLSSLSSLSSSSSSTTTITRKPARPTTAPTFTSRGLSIAEVEKQISTSLSPEQRDILQLVLEGNNVFFTGSAGTGKSFLLKEMVRILKLRFPDQVFLTASTGVAGCNIGGTTVHSFGSIGLGDKKPKDHIASILSNKNALMRWRSAKVLIIDEVSMISALLLDKLEEIARGVRGKDERFGGIQIVLSGDFCQLPPVSKTKGDASSLFCFKATCWPELIDYAVQLRKVFRQKDSSFINILNEIRFGKISNDALNRLNKCVANQLSVTDGIVPTILYPHRRSVEDENESRLKALAGESRVYDAQDTGQPNFLENSQAPASLTLKIGAQVILLKNLDFDLELVNGSRGVVVGWQETPGQDEPLPIVQFAKTQMAIGREVWRVELGHVVLASRTQIPLNLAWALSIHKGQGMSIDKLIIDLGGVFECGQTYVALSRATSLEGLQLKTSIKPNHLKVHQDVIEFYNNLT</sequence>
<dbReference type="Proteomes" id="UP000695562">
    <property type="component" value="Unassembled WGS sequence"/>
</dbReference>
<keyword evidence="1" id="KW-0233">DNA recombination</keyword>
<dbReference type="GO" id="GO:0016787">
    <property type="term" value="F:hydrolase activity"/>
    <property type="evidence" value="ECO:0007669"/>
    <property type="project" value="UniProtKB-KW"/>
</dbReference>
<dbReference type="CDD" id="cd18037">
    <property type="entry name" value="DEXSc_Pif1_like"/>
    <property type="match status" value="1"/>
</dbReference>
<dbReference type="GO" id="GO:0000723">
    <property type="term" value="P:telomere maintenance"/>
    <property type="evidence" value="ECO:0007669"/>
    <property type="project" value="InterPro"/>
</dbReference>
<dbReference type="AlphaFoldDB" id="A0A8J4Q3C8"/>
<keyword evidence="1" id="KW-0227">DNA damage</keyword>
<reference evidence="4" key="1">
    <citation type="submission" date="2020-01" db="EMBL/GenBank/DDBJ databases">
        <title>Development of genomics and gene disruption for Polysphondylium violaceum indicates a role for the polyketide synthase stlB in stalk morphogenesis.</title>
        <authorList>
            <person name="Narita B."/>
            <person name="Kawabe Y."/>
            <person name="Kin K."/>
            <person name="Saito T."/>
            <person name="Gibbs R."/>
            <person name="Kuspa A."/>
            <person name="Muzny D."/>
            <person name="Queller D."/>
            <person name="Richards S."/>
            <person name="Strassman J."/>
            <person name="Sucgang R."/>
            <person name="Worley K."/>
            <person name="Schaap P."/>
        </authorList>
    </citation>
    <scope>NUCLEOTIDE SEQUENCE</scope>
    <source>
        <strain evidence="4">QSvi11</strain>
    </source>
</reference>
<name>A0A8J4Q3C8_9MYCE</name>
<comment type="catalytic activity">
    <reaction evidence="1">
        <text>ATP + H2O = ADP + phosphate + H(+)</text>
        <dbReference type="Rhea" id="RHEA:13065"/>
        <dbReference type="ChEBI" id="CHEBI:15377"/>
        <dbReference type="ChEBI" id="CHEBI:15378"/>
        <dbReference type="ChEBI" id="CHEBI:30616"/>
        <dbReference type="ChEBI" id="CHEBI:43474"/>
        <dbReference type="ChEBI" id="CHEBI:456216"/>
        <dbReference type="EC" id="5.6.2.3"/>
    </reaction>
</comment>
<evidence type="ECO:0000256" key="1">
    <source>
        <dbReference type="RuleBase" id="RU363044"/>
    </source>
</evidence>
<feature type="region of interest" description="Disordered" evidence="2">
    <location>
        <begin position="104"/>
        <end position="148"/>
    </location>
</feature>
<dbReference type="CDD" id="cd18809">
    <property type="entry name" value="SF1_C_RecD"/>
    <property type="match status" value="1"/>
</dbReference>
<dbReference type="GO" id="GO:0006310">
    <property type="term" value="P:DNA recombination"/>
    <property type="evidence" value="ECO:0007669"/>
    <property type="project" value="UniProtKB-KW"/>
</dbReference>
<comment type="cofactor">
    <cofactor evidence="1">
        <name>Mg(2+)</name>
        <dbReference type="ChEBI" id="CHEBI:18420"/>
    </cofactor>
</comment>
<dbReference type="GO" id="GO:0005524">
    <property type="term" value="F:ATP binding"/>
    <property type="evidence" value="ECO:0007669"/>
    <property type="project" value="UniProtKB-KW"/>
</dbReference>
<evidence type="ECO:0000256" key="2">
    <source>
        <dbReference type="SAM" id="MobiDB-lite"/>
    </source>
</evidence>
<dbReference type="Pfam" id="PF21530">
    <property type="entry name" value="Pif1_2B_dom"/>
    <property type="match status" value="1"/>
</dbReference>
<feature type="region of interest" description="Disordered" evidence="2">
    <location>
        <begin position="40"/>
        <end position="86"/>
    </location>
</feature>
<feature type="domain" description="AAA+ ATPase" evidence="3">
    <location>
        <begin position="297"/>
        <end position="454"/>
    </location>
</feature>
<dbReference type="SUPFAM" id="SSF52540">
    <property type="entry name" value="P-loop containing nucleoside triphosphate hydrolases"/>
    <property type="match status" value="2"/>
</dbReference>
<accession>A0A8J4Q3C8</accession>
<dbReference type="InterPro" id="IPR051055">
    <property type="entry name" value="PIF1_helicase"/>
</dbReference>
<feature type="compositionally biased region" description="Low complexity" evidence="2">
    <location>
        <begin position="74"/>
        <end position="85"/>
    </location>
</feature>
<comment type="similarity">
    <text evidence="1">Belongs to the helicase family.</text>
</comment>
<feature type="region of interest" description="Disordered" evidence="2">
    <location>
        <begin position="242"/>
        <end position="268"/>
    </location>
</feature>
<dbReference type="InterPro" id="IPR003593">
    <property type="entry name" value="AAA+_ATPase"/>
</dbReference>
<evidence type="ECO:0000313" key="5">
    <source>
        <dbReference type="Proteomes" id="UP000695562"/>
    </source>
</evidence>
<organism evidence="4 5">
    <name type="scientific">Polysphondylium violaceum</name>
    <dbReference type="NCBI Taxonomy" id="133409"/>
    <lineage>
        <taxon>Eukaryota</taxon>
        <taxon>Amoebozoa</taxon>
        <taxon>Evosea</taxon>
        <taxon>Eumycetozoa</taxon>
        <taxon>Dictyostelia</taxon>
        <taxon>Dictyosteliales</taxon>
        <taxon>Dictyosteliaceae</taxon>
        <taxon>Polysphondylium</taxon>
    </lineage>
</organism>
<keyword evidence="1" id="KW-0547">Nucleotide-binding</keyword>
<dbReference type="GO" id="GO:0043139">
    <property type="term" value="F:5'-3' DNA helicase activity"/>
    <property type="evidence" value="ECO:0007669"/>
    <property type="project" value="UniProtKB-EC"/>
</dbReference>
<evidence type="ECO:0000259" key="3">
    <source>
        <dbReference type="SMART" id="SM00382"/>
    </source>
</evidence>
<dbReference type="GO" id="GO:0006281">
    <property type="term" value="P:DNA repair"/>
    <property type="evidence" value="ECO:0007669"/>
    <property type="project" value="UniProtKB-KW"/>
</dbReference>
<dbReference type="Pfam" id="PF05970">
    <property type="entry name" value="PIF1"/>
    <property type="match status" value="1"/>
</dbReference>
<feature type="compositionally biased region" description="Polar residues" evidence="2">
    <location>
        <begin position="114"/>
        <end position="148"/>
    </location>
</feature>
<keyword evidence="1" id="KW-0347">Helicase</keyword>
<keyword evidence="5" id="KW-1185">Reference proteome</keyword>
<proteinExistence type="inferred from homology"/>
<keyword evidence="1" id="KW-0067">ATP-binding</keyword>